<dbReference type="WBParaSite" id="BPAG_0000618301-mRNA-1">
    <property type="protein sequence ID" value="BPAG_0000618301-mRNA-1"/>
    <property type="gene ID" value="BPAG_0000618301"/>
</dbReference>
<dbReference type="Proteomes" id="UP000278627">
    <property type="component" value="Unassembled WGS sequence"/>
</dbReference>
<evidence type="ECO:0000313" key="2">
    <source>
        <dbReference type="EMBL" id="VDN87331.1"/>
    </source>
</evidence>
<dbReference type="AlphaFoldDB" id="A0A0N4TD95"/>
<organism evidence="4">
    <name type="scientific">Brugia pahangi</name>
    <name type="common">Filarial nematode worm</name>
    <dbReference type="NCBI Taxonomy" id="6280"/>
    <lineage>
        <taxon>Eukaryota</taxon>
        <taxon>Metazoa</taxon>
        <taxon>Ecdysozoa</taxon>
        <taxon>Nematoda</taxon>
        <taxon>Chromadorea</taxon>
        <taxon>Rhabditida</taxon>
        <taxon>Spirurina</taxon>
        <taxon>Spiruromorpha</taxon>
        <taxon>Filarioidea</taxon>
        <taxon>Onchocercidae</taxon>
        <taxon>Brugia</taxon>
    </lineage>
</organism>
<reference evidence="4" key="1">
    <citation type="submission" date="2017-02" db="UniProtKB">
        <authorList>
            <consortium name="WormBaseParasite"/>
        </authorList>
    </citation>
    <scope>IDENTIFICATION</scope>
</reference>
<evidence type="ECO:0000313" key="3">
    <source>
        <dbReference type="Proteomes" id="UP000278627"/>
    </source>
</evidence>
<feature type="compositionally biased region" description="Basic and acidic residues" evidence="1">
    <location>
        <begin position="1"/>
        <end position="10"/>
    </location>
</feature>
<proteinExistence type="predicted"/>
<sequence>MQRKEIHDITTDLNESSMANGDSKSETQFTKNEERKLSSVSQQFPLISEHIKELVVSSANEIGPPLVQHFEITESLMAASERIEKQVHGIILLNYI</sequence>
<accession>A0A0N4TD95</accession>
<dbReference type="EMBL" id="UZAD01005221">
    <property type="protein sequence ID" value="VDN87331.1"/>
    <property type="molecule type" value="Genomic_DNA"/>
</dbReference>
<keyword evidence="3" id="KW-1185">Reference proteome</keyword>
<evidence type="ECO:0000256" key="1">
    <source>
        <dbReference type="SAM" id="MobiDB-lite"/>
    </source>
</evidence>
<protein>
    <submittedName>
        <fullName evidence="4">t-SNARE coiled-coil homology domain-containing protein</fullName>
    </submittedName>
</protein>
<feature type="compositionally biased region" description="Polar residues" evidence="1">
    <location>
        <begin position="11"/>
        <end position="30"/>
    </location>
</feature>
<reference evidence="2 3" key="2">
    <citation type="submission" date="2018-11" db="EMBL/GenBank/DDBJ databases">
        <authorList>
            <consortium name="Pathogen Informatics"/>
        </authorList>
    </citation>
    <scope>NUCLEOTIDE SEQUENCE [LARGE SCALE GENOMIC DNA]</scope>
</reference>
<feature type="region of interest" description="Disordered" evidence="1">
    <location>
        <begin position="1"/>
        <end position="36"/>
    </location>
</feature>
<evidence type="ECO:0000313" key="4">
    <source>
        <dbReference type="WBParaSite" id="BPAG_0000618301-mRNA-1"/>
    </source>
</evidence>
<name>A0A0N4TD95_BRUPA</name>
<gene>
    <name evidence="2" type="ORF">BPAG_LOCUS6145</name>
</gene>